<dbReference type="AlphaFoldDB" id="A0A7X5TK36"/>
<sequence>MSDPLREVIESTRDLNHAVETKINDIDNKVDNSIRNLENWKSSASYIQEYYSGFPEAFLVQNTENWHVVQLYRIKNKLTTLNPWVHIALHGGNNVGSLSFLSLSQAHAGYTGQVGMILKRGNPRVKFFIDRANENDAPVLIAVQNSSHNSASVEVKAASYMALDFKFVDTIKEKNFPSSWEEIKNIFIEDGV</sequence>
<reference evidence="1 2" key="1">
    <citation type="submission" date="2018-02" db="EMBL/GenBank/DDBJ databases">
        <authorList>
            <person name="Machado R.A."/>
        </authorList>
    </citation>
    <scope>NUCLEOTIDE SEQUENCE [LARGE SCALE GENOMIC DNA]</scope>
    <source>
        <strain evidence="1 2">DSM 19724</strain>
    </source>
</reference>
<proteinExistence type="predicted"/>
<name>A0A7X5TK36_9GAMM</name>
<dbReference type="Proteomes" id="UP000591844">
    <property type="component" value="Unassembled WGS sequence"/>
</dbReference>
<comment type="caution">
    <text evidence="1">The sequence shown here is derived from an EMBL/GenBank/DDBJ whole genome shotgun (WGS) entry which is preliminary data.</text>
</comment>
<accession>A0A7X5TK36</accession>
<dbReference type="RefSeq" id="WP_166310551.1">
    <property type="nucleotide sequence ID" value="NZ_CAWPIB010000044.1"/>
</dbReference>
<dbReference type="EMBL" id="PUJW01000044">
    <property type="protein sequence ID" value="NHB94562.1"/>
    <property type="molecule type" value="Genomic_DNA"/>
</dbReference>
<gene>
    <name evidence="1" type="ORF">C5469_21455</name>
</gene>
<protein>
    <submittedName>
        <fullName evidence="1">Uncharacterized protein</fullName>
    </submittedName>
</protein>
<evidence type="ECO:0000313" key="1">
    <source>
        <dbReference type="EMBL" id="NHB94562.1"/>
    </source>
</evidence>
<keyword evidence="2" id="KW-1185">Reference proteome</keyword>
<organism evidence="1 2">
    <name type="scientific">Photorhabdus cinerea</name>
    <dbReference type="NCBI Taxonomy" id="471575"/>
    <lineage>
        <taxon>Bacteria</taxon>
        <taxon>Pseudomonadati</taxon>
        <taxon>Pseudomonadota</taxon>
        <taxon>Gammaproteobacteria</taxon>
        <taxon>Enterobacterales</taxon>
        <taxon>Morganellaceae</taxon>
        <taxon>Photorhabdus</taxon>
    </lineage>
</organism>
<evidence type="ECO:0000313" key="2">
    <source>
        <dbReference type="Proteomes" id="UP000591844"/>
    </source>
</evidence>